<evidence type="ECO:0000313" key="2">
    <source>
        <dbReference type="Proteomes" id="UP001227268"/>
    </source>
</evidence>
<evidence type="ECO:0000313" key="1">
    <source>
        <dbReference type="EMBL" id="KAJ9109118.1"/>
    </source>
</evidence>
<comment type="caution">
    <text evidence="1">The sequence shown here is derived from an EMBL/GenBank/DDBJ whole genome shotgun (WGS) entry which is preliminary data.</text>
</comment>
<protein>
    <submittedName>
        <fullName evidence="1">Uncharacterized protein</fullName>
    </submittedName>
</protein>
<reference evidence="1" key="1">
    <citation type="submission" date="2023-04" db="EMBL/GenBank/DDBJ databases">
        <title>Draft Genome sequencing of Naganishia species isolated from polar environments using Oxford Nanopore Technology.</title>
        <authorList>
            <person name="Leo P."/>
            <person name="Venkateswaran K."/>
        </authorList>
    </citation>
    <scope>NUCLEOTIDE SEQUENCE</scope>
    <source>
        <strain evidence="1">MNA-CCFEE 5423</strain>
    </source>
</reference>
<sequence length="67" mass="7100">MSLTLAAPPGRENDGQEKNSAKSSKFTFRNPFKSKKKGKASGEAGDKEDILASYVGNNLTAPALSNK</sequence>
<organism evidence="1 2">
    <name type="scientific">Naganishia friedmannii</name>
    <dbReference type="NCBI Taxonomy" id="89922"/>
    <lineage>
        <taxon>Eukaryota</taxon>
        <taxon>Fungi</taxon>
        <taxon>Dikarya</taxon>
        <taxon>Basidiomycota</taxon>
        <taxon>Agaricomycotina</taxon>
        <taxon>Tremellomycetes</taxon>
        <taxon>Filobasidiales</taxon>
        <taxon>Filobasidiaceae</taxon>
        <taxon>Naganishia</taxon>
    </lineage>
</organism>
<dbReference type="Proteomes" id="UP001227268">
    <property type="component" value="Unassembled WGS sequence"/>
</dbReference>
<accession>A0ACC2WBI8</accession>
<dbReference type="EMBL" id="JASBWT010000001">
    <property type="protein sequence ID" value="KAJ9109118.1"/>
    <property type="molecule type" value="Genomic_DNA"/>
</dbReference>
<keyword evidence="2" id="KW-1185">Reference proteome</keyword>
<proteinExistence type="predicted"/>
<gene>
    <name evidence="1" type="ORF">QFC21_000446</name>
</gene>
<name>A0ACC2WBI8_9TREE</name>